<gene>
    <name evidence="1" type="ORF">STAS_00659</name>
</gene>
<accession>A0A5A7NX86</accession>
<name>A0A5A7NX86_STRAF</name>
<sequence>MNRNSRCFLAIVSKLTPFRKHTTQDPRLHCNIFRKEEYHNSANHVNIEQDSGGREHGSKHFFILQGNRMFKANANAQKENGAYPLVQMVAYKTPSKHCQMKKDSNLNIWKRGKQHQQLSGEV</sequence>
<organism evidence="1 2">
    <name type="scientific">Striga asiatica</name>
    <name type="common">Asiatic witchweed</name>
    <name type="synonym">Buchnera asiatica</name>
    <dbReference type="NCBI Taxonomy" id="4170"/>
    <lineage>
        <taxon>Eukaryota</taxon>
        <taxon>Viridiplantae</taxon>
        <taxon>Streptophyta</taxon>
        <taxon>Embryophyta</taxon>
        <taxon>Tracheophyta</taxon>
        <taxon>Spermatophyta</taxon>
        <taxon>Magnoliopsida</taxon>
        <taxon>eudicotyledons</taxon>
        <taxon>Gunneridae</taxon>
        <taxon>Pentapetalae</taxon>
        <taxon>asterids</taxon>
        <taxon>lamiids</taxon>
        <taxon>Lamiales</taxon>
        <taxon>Orobanchaceae</taxon>
        <taxon>Buchnereae</taxon>
        <taxon>Striga</taxon>
    </lineage>
</organism>
<dbReference type="Proteomes" id="UP000325081">
    <property type="component" value="Unassembled WGS sequence"/>
</dbReference>
<dbReference type="EMBL" id="BKCP01000002">
    <property type="protein sequence ID" value="GER25092.1"/>
    <property type="molecule type" value="Genomic_DNA"/>
</dbReference>
<protein>
    <submittedName>
        <fullName evidence="1">Aldehyde dehydrogenase</fullName>
    </submittedName>
</protein>
<evidence type="ECO:0000313" key="1">
    <source>
        <dbReference type="EMBL" id="GER25092.1"/>
    </source>
</evidence>
<proteinExistence type="predicted"/>
<reference evidence="2" key="1">
    <citation type="journal article" date="2019" name="Curr. Biol.">
        <title>Genome Sequence of Striga asiatica Provides Insight into the Evolution of Plant Parasitism.</title>
        <authorList>
            <person name="Yoshida S."/>
            <person name="Kim S."/>
            <person name="Wafula E.K."/>
            <person name="Tanskanen J."/>
            <person name="Kim Y.M."/>
            <person name="Honaas L."/>
            <person name="Yang Z."/>
            <person name="Spallek T."/>
            <person name="Conn C.E."/>
            <person name="Ichihashi Y."/>
            <person name="Cheong K."/>
            <person name="Cui S."/>
            <person name="Der J.P."/>
            <person name="Gundlach H."/>
            <person name="Jiao Y."/>
            <person name="Hori C."/>
            <person name="Ishida J.K."/>
            <person name="Kasahara H."/>
            <person name="Kiba T."/>
            <person name="Kim M.S."/>
            <person name="Koo N."/>
            <person name="Laohavisit A."/>
            <person name="Lee Y.H."/>
            <person name="Lumba S."/>
            <person name="McCourt P."/>
            <person name="Mortimer J.C."/>
            <person name="Mutuku J.M."/>
            <person name="Nomura T."/>
            <person name="Sasaki-Sekimoto Y."/>
            <person name="Seto Y."/>
            <person name="Wang Y."/>
            <person name="Wakatake T."/>
            <person name="Sakakibara H."/>
            <person name="Demura T."/>
            <person name="Yamaguchi S."/>
            <person name="Yoneyama K."/>
            <person name="Manabe R.I."/>
            <person name="Nelson D.C."/>
            <person name="Schulman A.H."/>
            <person name="Timko M.P."/>
            <person name="dePamphilis C.W."/>
            <person name="Choi D."/>
            <person name="Shirasu K."/>
        </authorList>
    </citation>
    <scope>NUCLEOTIDE SEQUENCE [LARGE SCALE GENOMIC DNA]</scope>
    <source>
        <strain evidence="2">cv. UVA1</strain>
    </source>
</reference>
<dbReference type="OrthoDB" id="10264655at2759"/>
<dbReference type="AlphaFoldDB" id="A0A5A7NX86"/>
<keyword evidence="2" id="KW-1185">Reference proteome</keyword>
<evidence type="ECO:0000313" key="2">
    <source>
        <dbReference type="Proteomes" id="UP000325081"/>
    </source>
</evidence>
<comment type="caution">
    <text evidence="1">The sequence shown here is derived from an EMBL/GenBank/DDBJ whole genome shotgun (WGS) entry which is preliminary data.</text>
</comment>